<accession>A0A3G4ZKF9</accession>
<reference evidence="1" key="1">
    <citation type="submission" date="2018-10" db="EMBL/GenBank/DDBJ databases">
        <title>Hidden diversity of soil giant viruses.</title>
        <authorList>
            <person name="Schulz F."/>
            <person name="Alteio L."/>
            <person name="Goudeau D."/>
            <person name="Ryan E.M."/>
            <person name="Malmstrom R.R."/>
            <person name="Blanchard J."/>
            <person name="Woyke T."/>
        </authorList>
    </citation>
    <scope>NUCLEOTIDE SEQUENCE</scope>
    <source>
        <strain evidence="1">TEV1</strain>
    </source>
</reference>
<proteinExistence type="predicted"/>
<name>A0A3G4ZKF9_9VIRU</name>
<gene>
    <name evidence="1" type="ORF">Terrestrivirus1_199</name>
</gene>
<sequence>MAGVYIVNNSNDWNNIPNTNGIYLVNNDFNLQSNTPTITNTFIIGVTNDTTTSPVLAIDDRYTYYIPPNVNFPIGYFVKGISSASVSGYKCKERTIKFINPVFNMITSSVIGFFKFITCSDISTTLYGGIVATNVDPDSLITNVKLECDHNISINLNLPTGCFIGMNSGILNLSSMYIKYGSINVNSTTNVNPDLISNCSGGFIGASNFGIMTDCTSVISSCKSVYITSGVNGISGGFIGFNQNVYTQNCKSTLLYNEVINITSQGQSGGFNGITQNGTLTTNCESILQNNGIINIIGVANSGGFIGNNAIYLTNSTSTIKNNKTINISSNISGGFIGENLFSIIADCKLIIESNEIVNIVSDGTPTVNSSSGGFIGSNHNIITDCELLIKNNNKININSNVTGCKCGGFMGLHNRDVIANSKLTMTNNKQISIFTENGYNGGLVGYINNGQGTIASVTNSESVYSCNELINLGPNQNNQNGFTAGLCPNNAGIIYNTSSKFSTNKIMTINGANTDPYVINNNNIPVYNASYTFRDNLKVTVNGTIINATTDECAYAEKKRDTCCGKTYIRFL</sequence>
<evidence type="ECO:0000313" key="1">
    <source>
        <dbReference type="EMBL" id="AYV75325.1"/>
    </source>
</evidence>
<organism evidence="1">
    <name type="scientific">Terrestrivirus sp</name>
    <dbReference type="NCBI Taxonomy" id="2487775"/>
    <lineage>
        <taxon>Viruses</taxon>
        <taxon>Varidnaviria</taxon>
        <taxon>Bamfordvirae</taxon>
        <taxon>Nucleocytoviricota</taxon>
        <taxon>Megaviricetes</taxon>
        <taxon>Imitervirales</taxon>
        <taxon>Mimiviridae</taxon>
        <taxon>Klosneuvirinae</taxon>
    </lineage>
</organism>
<dbReference type="EMBL" id="MK071979">
    <property type="protein sequence ID" value="AYV75325.1"/>
    <property type="molecule type" value="Genomic_DNA"/>
</dbReference>
<protein>
    <submittedName>
        <fullName evidence="1">Uncharacterized protein</fullName>
    </submittedName>
</protein>